<gene>
    <name evidence="1" type="ORF">F4820DRAFT_454066</name>
</gene>
<dbReference type="EMBL" id="MU393646">
    <property type="protein sequence ID" value="KAI4859263.1"/>
    <property type="molecule type" value="Genomic_DNA"/>
</dbReference>
<dbReference type="Proteomes" id="UP001497700">
    <property type="component" value="Unassembled WGS sequence"/>
</dbReference>
<comment type="caution">
    <text evidence="1">The sequence shown here is derived from an EMBL/GenBank/DDBJ whole genome shotgun (WGS) entry which is preliminary data.</text>
</comment>
<reference evidence="1 2" key="1">
    <citation type="journal article" date="2022" name="New Phytol.">
        <title>Ecological generalism drives hyperdiversity of secondary metabolite gene clusters in xylarialean endophytes.</title>
        <authorList>
            <person name="Franco M.E.E."/>
            <person name="Wisecaver J.H."/>
            <person name="Arnold A.E."/>
            <person name="Ju Y.M."/>
            <person name="Slot J.C."/>
            <person name="Ahrendt S."/>
            <person name="Moore L.P."/>
            <person name="Eastman K.E."/>
            <person name="Scott K."/>
            <person name="Konkel Z."/>
            <person name="Mondo S.J."/>
            <person name="Kuo A."/>
            <person name="Hayes R.D."/>
            <person name="Haridas S."/>
            <person name="Andreopoulos B."/>
            <person name="Riley R."/>
            <person name="LaButti K."/>
            <person name="Pangilinan J."/>
            <person name="Lipzen A."/>
            <person name="Amirebrahimi M."/>
            <person name="Yan J."/>
            <person name="Adam C."/>
            <person name="Keymanesh K."/>
            <person name="Ng V."/>
            <person name="Louie K."/>
            <person name="Northen T."/>
            <person name="Drula E."/>
            <person name="Henrissat B."/>
            <person name="Hsieh H.M."/>
            <person name="Youens-Clark K."/>
            <person name="Lutzoni F."/>
            <person name="Miadlikowska J."/>
            <person name="Eastwood D.C."/>
            <person name="Hamelin R.C."/>
            <person name="Grigoriev I.V."/>
            <person name="U'Ren J.M."/>
        </authorList>
    </citation>
    <scope>NUCLEOTIDE SEQUENCE [LARGE SCALE GENOMIC DNA]</scope>
    <source>
        <strain evidence="1 2">CBS 119005</strain>
    </source>
</reference>
<keyword evidence="2" id="KW-1185">Reference proteome</keyword>
<name>A0ACB9YJE3_9PEZI</name>
<sequence length="187" mass="21378">MTGTFATGGDKVKFDKTALSFTAPMQLVPDDHGRYTYSVGRKVYPYTKHSWSRSVTGNSNPLRVCAPQSRILDAPQTRRETRRPTPVPTPLDVAVSLHLQECDWTDVARLHRRPSHLPHTEFCDEEYRNIYYNGDQRNFNHMLDGVVDEALDIAQIDKKPRTPTCVLGARGARQTSRCWPPGTRRRR</sequence>
<evidence type="ECO:0000313" key="2">
    <source>
        <dbReference type="Proteomes" id="UP001497700"/>
    </source>
</evidence>
<organism evidence="1 2">
    <name type="scientific">Hypoxylon rubiginosum</name>
    <dbReference type="NCBI Taxonomy" id="110542"/>
    <lineage>
        <taxon>Eukaryota</taxon>
        <taxon>Fungi</taxon>
        <taxon>Dikarya</taxon>
        <taxon>Ascomycota</taxon>
        <taxon>Pezizomycotina</taxon>
        <taxon>Sordariomycetes</taxon>
        <taxon>Xylariomycetidae</taxon>
        <taxon>Xylariales</taxon>
        <taxon>Hypoxylaceae</taxon>
        <taxon>Hypoxylon</taxon>
    </lineage>
</organism>
<evidence type="ECO:0000313" key="1">
    <source>
        <dbReference type="EMBL" id="KAI4859263.1"/>
    </source>
</evidence>
<proteinExistence type="predicted"/>
<protein>
    <submittedName>
        <fullName evidence="1">Uncharacterized protein</fullName>
    </submittedName>
</protein>
<accession>A0ACB9YJE3</accession>